<keyword evidence="8 11" id="KW-0411">Iron-sulfur</keyword>
<dbReference type="Proteomes" id="UP000527860">
    <property type="component" value="Unassembled WGS sequence"/>
</dbReference>
<reference evidence="15" key="3">
    <citation type="submission" date="2020-04" db="EMBL/GenBank/DDBJ databases">
        <authorList>
            <person name="Tanveer F."/>
            <person name="Xie Y."/>
            <person name="Shinwari Z.K."/>
        </authorList>
    </citation>
    <scope>NUCLEOTIDE SEQUENCE</scope>
    <source>
        <strain evidence="15">MOSEL-ME25</strain>
    </source>
</reference>
<evidence type="ECO:0000256" key="6">
    <source>
        <dbReference type="ARBA" id="ARBA00022723"/>
    </source>
</evidence>
<dbReference type="OrthoDB" id="9813137at2"/>
<protein>
    <recommendedName>
        <fullName evidence="11">L-serine deaminase</fullName>
    </recommendedName>
</protein>
<dbReference type="PANTHER" id="PTHR30182:SF12">
    <property type="entry name" value="L-SERINE DEHYDRATASE, BETA CHAIN-RELATED"/>
    <property type="match status" value="1"/>
</dbReference>
<evidence type="ECO:0000256" key="10">
    <source>
        <dbReference type="ARBA" id="ARBA00049406"/>
    </source>
</evidence>
<dbReference type="GO" id="GO:0051539">
    <property type="term" value="F:4 iron, 4 sulfur cluster binding"/>
    <property type="evidence" value="ECO:0007669"/>
    <property type="project" value="UniProtKB-UniRule"/>
</dbReference>
<comment type="caution">
    <text evidence="14">The sequence shown here is derived from an EMBL/GenBank/DDBJ whole genome shotgun (WGS) entry which is preliminary data.</text>
</comment>
<dbReference type="RefSeq" id="WP_040105665.1">
    <property type="nucleotide sequence ID" value="NZ_JABEVU030000001.1"/>
</dbReference>
<dbReference type="Pfam" id="PF03315">
    <property type="entry name" value="SDH_beta"/>
    <property type="match status" value="1"/>
</dbReference>
<dbReference type="EMBL" id="JABEVU030000001">
    <property type="protein sequence ID" value="MDB0580298.1"/>
    <property type="molecule type" value="Genomic_DNA"/>
</dbReference>
<evidence type="ECO:0000256" key="11">
    <source>
        <dbReference type="PIRNR" id="PIRNR036692"/>
    </source>
</evidence>
<dbReference type="EMBL" id="JXII01000004">
    <property type="protein sequence ID" value="KIH71066.1"/>
    <property type="molecule type" value="Genomic_DNA"/>
</dbReference>
<evidence type="ECO:0000313" key="14">
    <source>
        <dbReference type="EMBL" id="KIH71066.1"/>
    </source>
</evidence>
<gene>
    <name evidence="15" type="primary">sdaAB</name>
    <name evidence="15" type="ORF">F7P68_0007125</name>
    <name evidence="14" type="ORF">SN16_05780</name>
</gene>
<dbReference type="PROSITE" id="PS51671">
    <property type="entry name" value="ACT"/>
    <property type="match status" value="1"/>
</dbReference>
<dbReference type="GO" id="GO:0006094">
    <property type="term" value="P:gluconeogenesis"/>
    <property type="evidence" value="ECO:0007669"/>
    <property type="project" value="UniProtKB-UniRule"/>
</dbReference>
<keyword evidence="17" id="KW-1185">Reference proteome</keyword>
<dbReference type="Gene3D" id="3.30.70.260">
    <property type="match status" value="1"/>
</dbReference>
<organism evidence="14 16">
    <name type="scientific">Salinicoccus roseus</name>
    <dbReference type="NCBI Taxonomy" id="45670"/>
    <lineage>
        <taxon>Bacteria</taxon>
        <taxon>Bacillati</taxon>
        <taxon>Bacillota</taxon>
        <taxon>Bacilli</taxon>
        <taxon>Bacillales</taxon>
        <taxon>Staphylococcaceae</taxon>
        <taxon>Salinicoccus</taxon>
    </lineage>
</organism>
<evidence type="ECO:0000256" key="12">
    <source>
        <dbReference type="RuleBase" id="RU366059"/>
    </source>
</evidence>
<dbReference type="InterPro" id="IPR004643">
    <property type="entry name" value="Fe-S_L-Ser_bsu"/>
</dbReference>
<evidence type="ECO:0000256" key="1">
    <source>
        <dbReference type="ARBA" id="ARBA00001966"/>
    </source>
</evidence>
<dbReference type="NCBIfam" id="TIGR00719">
    <property type="entry name" value="sda_beta"/>
    <property type="match status" value="1"/>
</dbReference>
<accession>A0A0C2HNL0</accession>
<dbReference type="InterPro" id="IPR029009">
    <property type="entry name" value="ASB_dom_sf"/>
</dbReference>
<dbReference type="GeneID" id="77845060"/>
<keyword evidence="4 11" id="KW-0312">Gluconeogenesis</keyword>
<evidence type="ECO:0000259" key="13">
    <source>
        <dbReference type="PROSITE" id="PS51671"/>
    </source>
</evidence>
<evidence type="ECO:0000256" key="8">
    <source>
        <dbReference type="ARBA" id="ARBA00023014"/>
    </source>
</evidence>
<dbReference type="FunFam" id="3.30.70.260:FF:000008">
    <property type="entry name" value="D-3-phosphoglycerate dehydrogenase, chloroplastic"/>
    <property type="match status" value="1"/>
</dbReference>
<evidence type="ECO:0000256" key="4">
    <source>
        <dbReference type="ARBA" id="ARBA00022432"/>
    </source>
</evidence>
<keyword evidence="9 11" id="KW-0456">Lyase</keyword>
<dbReference type="SUPFAM" id="SSF55021">
    <property type="entry name" value="ACT-like"/>
    <property type="match status" value="1"/>
</dbReference>
<reference evidence="14 16" key="1">
    <citation type="submission" date="2015-01" db="EMBL/GenBank/DDBJ databases">
        <title>Genome sequences of high lactate-tolerant strain Salinicoccus roseus W12 with industrial interest.</title>
        <authorList>
            <person name="Wang H."/>
            <person name="Yu B."/>
        </authorList>
    </citation>
    <scope>NUCLEOTIDE SEQUENCE [LARGE SCALE GENOMIC DNA]</scope>
    <source>
        <strain evidence="14 16">W12</strain>
    </source>
</reference>
<dbReference type="GO" id="GO:0003941">
    <property type="term" value="F:L-serine ammonia-lyase activity"/>
    <property type="evidence" value="ECO:0007669"/>
    <property type="project" value="UniProtKB-UniRule"/>
</dbReference>
<keyword evidence="7 11" id="KW-0408">Iron</keyword>
<dbReference type="GO" id="GO:0046872">
    <property type="term" value="F:metal ion binding"/>
    <property type="evidence" value="ECO:0007669"/>
    <property type="project" value="UniProtKB-UniRule"/>
</dbReference>
<dbReference type="Pfam" id="PF01842">
    <property type="entry name" value="ACT"/>
    <property type="match status" value="1"/>
</dbReference>
<evidence type="ECO:0000256" key="7">
    <source>
        <dbReference type="ARBA" id="ARBA00023004"/>
    </source>
</evidence>
<dbReference type="Gene3D" id="3.30.1330.90">
    <property type="entry name" value="D-3-phosphoglycerate dehydrogenase, domain 3"/>
    <property type="match status" value="1"/>
</dbReference>
<dbReference type="InterPro" id="IPR045865">
    <property type="entry name" value="ACT-like_dom_sf"/>
</dbReference>
<dbReference type="AlphaFoldDB" id="A0A0C2HNL0"/>
<dbReference type="PIRSF" id="PIRSF036692">
    <property type="entry name" value="SDH_B"/>
    <property type="match status" value="1"/>
</dbReference>
<dbReference type="InterPro" id="IPR005131">
    <property type="entry name" value="Ser_deHydtase_bsu"/>
</dbReference>
<evidence type="ECO:0000256" key="2">
    <source>
        <dbReference type="ARBA" id="ARBA00004742"/>
    </source>
</evidence>
<keyword evidence="5 11" id="KW-0004">4Fe-4S</keyword>
<reference evidence="17" key="2">
    <citation type="submission" date="2020-04" db="EMBL/GenBank/DDBJ databases">
        <title>Genome analysis and biological profiling of marine Cellulosimicrobium funkei MOSEL-ME6.</title>
        <authorList>
            <person name="Tanveer F."/>
            <person name="Xie Y."/>
            <person name="Shinwari Z.K."/>
        </authorList>
    </citation>
    <scope>NUCLEOTIDE SEQUENCE [LARGE SCALE GENOMIC DNA]</scope>
    <source>
        <strain evidence="17">MOSEL-ME25</strain>
    </source>
</reference>
<proteinExistence type="inferred from homology"/>
<evidence type="ECO:0000256" key="5">
    <source>
        <dbReference type="ARBA" id="ARBA00022485"/>
    </source>
</evidence>
<dbReference type="STRING" id="45670.SN16_05780"/>
<evidence type="ECO:0000313" key="17">
    <source>
        <dbReference type="Proteomes" id="UP000527860"/>
    </source>
</evidence>
<dbReference type="InterPro" id="IPR002912">
    <property type="entry name" value="ACT_dom"/>
</dbReference>
<dbReference type="CDD" id="cd04903">
    <property type="entry name" value="ACT_LSD"/>
    <property type="match status" value="1"/>
</dbReference>
<dbReference type="Proteomes" id="UP000031546">
    <property type="component" value="Unassembled WGS sequence"/>
</dbReference>
<dbReference type="UniPathway" id="UPA00138"/>
<keyword evidence="6 11" id="KW-0479">Metal-binding</keyword>
<name>A0A0C2HNL0_9STAP</name>
<evidence type="ECO:0000256" key="9">
    <source>
        <dbReference type="ARBA" id="ARBA00023239"/>
    </source>
</evidence>
<dbReference type="PANTHER" id="PTHR30182">
    <property type="entry name" value="L-SERINE DEHYDRATASE"/>
    <property type="match status" value="1"/>
</dbReference>
<reference evidence="15 17" key="4">
    <citation type="submission" date="2022-12" db="EMBL/GenBank/DDBJ databases">
        <title>Genome analysis and biological profiling of marine Salinicoccus roseus MOSEL-ME25.</title>
        <authorList>
            <person name="Mirza F.T."/>
            <person name="Xie Y."/>
            <person name="Shinwari Z.K."/>
        </authorList>
    </citation>
    <scope>NUCLEOTIDE SEQUENCE [LARGE SCALE GENOMIC DNA]</scope>
    <source>
        <strain evidence="15 17">MOSEL-ME25</strain>
    </source>
</reference>
<dbReference type="InterPro" id="IPR051318">
    <property type="entry name" value="Fe-S_L-Ser"/>
</dbReference>
<comment type="pathway">
    <text evidence="2 11">Carbohydrate biosynthesis; gluconeogenesis.</text>
</comment>
<feature type="domain" description="ACT" evidence="13">
    <location>
        <begin position="148"/>
        <end position="221"/>
    </location>
</feature>
<evidence type="ECO:0000313" key="15">
    <source>
        <dbReference type="EMBL" id="MDB0580298.1"/>
    </source>
</evidence>
<evidence type="ECO:0000313" key="16">
    <source>
        <dbReference type="Proteomes" id="UP000031546"/>
    </source>
</evidence>
<evidence type="ECO:0000256" key="3">
    <source>
        <dbReference type="ARBA" id="ARBA00008636"/>
    </source>
</evidence>
<comment type="cofactor">
    <cofactor evidence="1 12">
        <name>[4Fe-4S] cluster</name>
        <dbReference type="ChEBI" id="CHEBI:49883"/>
    </cofactor>
</comment>
<dbReference type="SUPFAM" id="SSF143548">
    <property type="entry name" value="Serine metabolism enzymes domain"/>
    <property type="match status" value="1"/>
</dbReference>
<comment type="catalytic activity">
    <reaction evidence="10 11 12">
        <text>L-serine = pyruvate + NH4(+)</text>
        <dbReference type="Rhea" id="RHEA:19169"/>
        <dbReference type="ChEBI" id="CHEBI:15361"/>
        <dbReference type="ChEBI" id="CHEBI:28938"/>
        <dbReference type="ChEBI" id="CHEBI:33384"/>
        <dbReference type="EC" id="4.3.1.17"/>
    </reaction>
</comment>
<sequence>MKYKSVFDIIGPVMVGPSSSHTAGAARIGLLARSLFGGQPDHVDIYLYGSFKDTYKGHGTDVALIGGLLGFDTDDDRIITAEALAKEASMQYQFIEMEEERSHPNTALLHLVKGSEQLTVEGISIGGGKIEVVSINDYPIALSGNYPALLVFHKDTFGTIARVTTILGNNEINVSQMNVARKEKGDIALMTIELDEAIDEAVIEEVRAADGVDRVIEMKES</sequence>
<comment type="similarity">
    <text evidence="3 11 12">Belongs to the iron-sulfur dependent L-serine dehydratase family.</text>
</comment>